<gene>
    <name evidence="4" type="ordered locus">Bpet3274</name>
</gene>
<feature type="domain" description="AMP-binding enzyme C-terminal" evidence="3">
    <location>
        <begin position="425"/>
        <end position="500"/>
    </location>
</feature>
<dbReference type="Pfam" id="PF00501">
    <property type="entry name" value="AMP-binding"/>
    <property type="match status" value="1"/>
</dbReference>
<dbReference type="CDD" id="cd05941">
    <property type="entry name" value="MCS"/>
    <property type="match status" value="1"/>
</dbReference>
<dbReference type="GO" id="GO:0031956">
    <property type="term" value="F:medium-chain fatty acid-CoA ligase activity"/>
    <property type="evidence" value="ECO:0007669"/>
    <property type="project" value="TreeGrafter"/>
</dbReference>
<dbReference type="PANTHER" id="PTHR43201">
    <property type="entry name" value="ACYL-COA SYNTHETASE"/>
    <property type="match status" value="1"/>
</dbReference>
<dbReference type="Pfam" id="PF13193">
    <property type="entry name" value="AMP-binding_C"/>
    <property type="match status" value="1"/>
</dbReference>
<dbReference type="SUPFAM" id="SSF56801">
    <property type="entry name" value="Acetyl-CoA synthetase-like"/>
    <property type="match status" value="1"/>
</dbReference>
<dbReference type="Gene3D" id="3.30.300.30">
    <property type="match status" value="1"/>
</dbReference>
<reference evidence="4 5" key="1">
    <citation type="journal article" date="2008" name="BMC Genomics">
        <title>The missing link: Bordetella petrii is endowed with both the metabolic versatility of environmental bacteria and virulence traits of pathogenic Bordetellae.</title>
        <authorList>
            <person name="Gross R."/>
            <person name="Guzman C.A."/>
            <person name="Sebaihia M."/>
            <person name="Martins Dos Santos V.A."/>
            <person name="Pieper D.H."/>
            <person name="Koebnik R."/>
            <person name="Lechner M."/>
            <person name="Bartels D."/>
            <person name="Buhrmester J."/>
            <person name="Choudhuri J.V."/>
            <person name="Ebensen T."/>
            <person name="Gaigalat L."/>
            <person name="Herrmann S."/>
            <person name="Khachane A.N."/>
            <person name="Larisch C."/>
            <person name="Link S."/>
            <person name="Linke B."/>
            <person name="Meyer F."/>
            <person name="Mormann S."/>
            <person name="Nakunst D."/>
            <person name="Rueckert C."/>
            <person name="Schneiker-Bekel S."/>
            <person name="Schulze K."/>
            <person name="Vorhoelter F.J."/>
            <person name="Yevsa T."/>
            <person name="Engle J.T."/>
            <person name="Goldman W.E."/>
            <person name="Puehler A."/>
            <person name="Goebel U.B."/>
            <person name="Goesmann A."/>
            <person name="Bloecker H."/>
            <person name="Kaiser O."/>
            <person name="Martinez-Arias R."/>
        </authorList>
    </citation>
    <scope>NUCLEOTIDE SEQUENCE [LARGE SCALE GENOMIC DNA]</scope>
    <source>
        <strain evidence="5">ATCC BAA-461 / DSM 12804 / CCUG 43448 / CIP 107267 / Se-1111R</strain>
    </source>
</reference>
<dbReference type="InterPro" id="IPR042099">
    <property type="entry name" value="ANL_N_sf"/>
</dbReference>
<sequence>MSNANLYTILAGGFPADRSKIALETPELLYTWDDIDRASACLANLLASLGLPEGARVAVQVEKSPEALLLYLATLRAGYVYLPLNTAYRESEVAYFLGDAEPAVVVCASKNLEWVRRVADQAGTRHVYTLDENRSGTLLDAAGGMSQSFDTVARRADDLAAILYTSGTTGRSKGAMLTHGNLASNAQVLHRYWGWRADDVLLHMLPIFHVHGLFVASHGALLAGARMIWLPRLDVEQALHYLPRCTVMMGVPTYYVRLLADARFGRKACARMRLFISGSAPLLMETFNEFRDRTGHTILERYGMSETVMLTSNPYDPADGERLGGTVGKALPGVQVRVVDDAGAALGAGEIGNVQVRGPNVFAGYWRMPEKTREEFTADGWFRTGDVGRWGGDSGGREVPGDYLSIVGRSKDLIISGGYNVYPKEIELLIDEMPGVSESAVIGVPHPDFGEAVVAVVVPRAGASVDTAAMQAELKTRIANFKVPKQIHLIEQLPRNTMGKVQKNVLRTEYAGR</sequence>
<evidence type="ECO:0000259" key="2">
    <source>
        <dbReference type="Pfam" id="PF00501"/>
    </source>
</evidence>
<dbReference type="STRING" id="94624.Bpet3274"/>
<protein>
    <submittedName>
        <fullName evidence="4">Malonyl CoA synthetase</fullName>
    </submittedName>
</protein>
<dbReference type="PANTHER" id="PTHR43201:SF8">
    <property type="entry name" value="ACYL-COA SYNTHETASE FAMILY MEMBER 3"/>
    <property type="match status" value="1"/>
</dbReference>
<comment type="similarity">
    <text evidence="1">Belongs to the ATP-dependent AMP-binding enzyme family.</text>
</comment>
<name>A9IV26_BORPD</name>
<dbReference type="PROSITE" id="PS00455">
    <property type="entry name" value="AMP_BINDING"/>
    <property type="match status" value="1"/>
</dbReference>
<proteinExistence type="inferred from homology"/>
<accession>A9IV26</accession>
<dbReference type="InterPro" id="IPR000873">
    <property type="entry name" value="AMP-dep_synth/lig_dom"/>
</dbReference>
<dbReference type="GO" id="GO:0006631">
    <property type="term" value="P:fatty acid metabolic process"/>
    <property type="evidence" value="ECO:0007669"/>
    <property type="project" value="TreeGrafter"/>
</dbReference>
<dbReference type="InterPro" id="IPR020845">
    <property type="entry name" value="AMP-binding_CS"/>
</dbReference>
<evidence type="ECO:0000256" key="1">
    <source>
        <dbReference type="ARBA" id="ARBA00006432"/>
    </source>
</evidence>
<dbReference type="KEGG" id="bpt:Bpet3274"/>
<dbReference type="AlphaFoldDB" id="A9IV26"/>
<keyword evidence="5" id="KW-1185">Reference proteome</keyword>
<evidence type="ECO:0000313" key="4">
    <source>
        <dbReference type="EMBL" id="CAP43616.1"/>
    </source>
</evidence>
<dbReference type="eggNOG" id="COG0318">
    <property type="taxonomic scope" value="Bacteria"/>
</dbReference>
<evidence type="ECO:0000313" key="5">
    <source>
        <dbReference type="Proteomes" id="UP000001225"/>
    </source>
</evidence>
<dbReference type="EMBL" id="AM902716">
    <property type="protein sequence ID" value="CAP43616.1"/>
    <property type="molecule type" value="Genomic_DNA"/>
</dbReference>
<evidence type="ECO:0000259" key="3">
    <source>
        <dbReference type="Pfam" id="PF13193"/>
    </source>
</evidence>
<dbReference type="Gene3D" id="3.40.50.12780">
    <property type="entry name" value="N-terminal domain of ligase-like"/>
    <property type="match status" value="1"/>
</dbReference>
<dbReference type="Proteomes" id="UP000001225">
    <property type="component" value="Chromosome"/>
</dbReference>
<dbReference type="NCBIfam" id="NF005702">
    <property type="entry name" value="PRK07514.1"/>
    <property type="match status" value="1"/>
</dbReference>
<dbReference type="InterPro" id="IPR025110">
    <property type="entry name" value="AMP-bd_C"/>
</dbReference>
<feature type="domain" description="AMP-dependent synthetase/ligase" evidence="2">
    <location>
        <begin position="21"/>
        <end position="366"/>
    </location>
</feature>
<dbReference type="InterPro" id="IPR045851">
    <property type="entry name" value="AMP-bd_C_sf"/>
</dbReference>
<organism evidence="4 5">
    <name type="scientific">Bordetella petrii (strain ATCC BAA-461 / DSM 12804 / CCUG 43448 / CIP 107267 / Se-1111R)</name>
    <dbReference type="NCBI Taxonomy" id="340100"/>
    <lineage>
        <taxon>Bacteria</taxon>
        <taxon>Pseudomonadati</taxon>
        <taxon>Pseudomonadota</taxon>
        <taxon>Betaproteobacteria</taxon>
        <taxon>Burkholderiales</taxon>
        <taxon>Alcaligenaceae</taxon>
        <taxon>Bordetella</taxon>
    </lineage>
</organism>